<gene>
    <name evidence="2" type="ORF">SELMODRAFT_424951</name>
</gene>
<dbReference type="KEGG" id="smo:SELMODRAFT_424951"/>
<name>D8SRI5_SELML</name>
<dbReference type="InParanoid" id="D8SRI5"/>
<protein>
    <submittedName>
        <fullName evidence="2">Uncharacterized protein</fullName>
    </submittedName>
</protein>
<evidence type="ECO:0000313" key="2">
    <source>
        <dbReference type="EMBL" id="EFJ13148.1"/>
    </source>
</evidence>
<feature type="chain" id="PRO_5003122963" evidence="1">
    <location>
        <begin position="24"/>
        <end position="176"/>
    </location>
</feature>
<dbReference type="EMBL" id="GL377635">
    <property type="protein sequence ID" value="EFJ13148.1"/>
    <property type="molecule type" value="Genomic_DNA"/>
</dbReference>
<keyword evidence="3" id="KW-1185">Reference proteome</keyword>
<reference evidence="2 3" key="1">
    <citation type="journal article" date="2011" name="Science">
        <title>The Selaginella genome identifies genetic changes associated with the evolution of vascular plants.</title>
        <authorList>
            <person name="Banks J.A."/>
            <person name="Nishiyama T."/>
            <person name="Hasebe M."/>
            <person name="Bowman J.L."/>
            <person name="Gribskov M."/>
            <person name="dePamphilis C."/>
            <person name="Albert V.A."/>
            <person name="Aono N."/>
            <person name="Aoyama T."/>
            <person name="Ambrose B.A."/>
            <person name="Ashton N.W."/>
            <person name="Axtell M.J."/>
            <person name="Barker E."/>
            <person name="Barker M.S."/>
            <person name="Bennetzen J.L."/>
            <person name="Bonawitz N.D."/>
            <person name="Chapple C."/>
            <person name="Cheng C."/>
            <person name="Correa L.G."/>
            <person name="Dacre M."/>
            <person name="DeBarry J."/>
            <person name="Dreyer I."/>
            <person name="Elias M."/>
            <person name="Engstrom E.M."/>
            <person name="Estelle M."/>
            <person name="Feng L."/>
            <person name="Finet C."/>
            <person name="Floyd S.K."/>
            <person name="Frommer W.B."/>
            <person name="Fujita T."/>
            <person name="Gramzow L."/>
            <person name="Gutensohn M."/>
            <person name="Harholt J."/>
            <person name="Hattori M."/>
            <person name="Heyl A."/>
            <person name="Hirai T."/>
            <person name="Hiwatashi Y."/>
            <person name="Ishikawa M."/>
            <person name="Iwata M."/>
            <person name="Karol K.G."/>
            <person name="Koehler B."/>
            <person name="Kolukisaoglu U."/>
            <person name="Kubo M."/>
            <person name="Kurata T."/>
            <person name="Lalonde S."/>
            <person name="Li K."/>
            <person name="Li Y."/>
            <person name="Litt A."/>
            <person name="Lyons E."/>
            <person name="Manning G."/>
            <person name="Maruyama T."/>
            <person name="Michael T.P."/>
            <person name="Mikami K."/>
            <person name="Miyazaki S."/>
            <person name="Morinaga S."/>
            <person name="Murata T."/>
            <person name="Mueller-Roeber B."/>
            <person name="Nelson D.R."/>
            <person name="Obara M."/>
            <person name="Oguri Y."/>
            <person name="Olmstead R.G."/>
            <person name="Onodera N."/>
            <person name="Petersen B.L."/>
            <person name="Pils B."/>
            <person name="Prigge M."/>
            <person name="Rensing S.A."/>
            <person name="Riano-Pachon D.M."/>
            <person name="Roberts A.W."/>
            <person name="Sato Y."/>
            <person name="Scheller H.V."/>
            <person name="Schulz B."/>
            <person name="Schulz C."/>
            <person name="Shakirov E.V."/>
            <person name="Shibagaki N."/>
            <person name="Shinohara N."/>
            <person name="Shippen D.E."/>
            <person name="Soerensen I."/>
            <person name="Sotooka R."/>
            <person name="Sugimoto N."/>
            <person name="Sugita M."/>
            <person name="Sumikawa N."/>
            <person name="Tanurdzic M."/>
            <person name="Theissen G."/>
            <person name="Ulvskov P."/>
            <person name="Wakazuki S."/>
            <person name="Weng J.K."/>
            <person name="Willats W.W."/>
            <person name="Wipf D."/>
            <person name="Wolf P.G."/>
            <person name="Yang L."/>
            <person name="Zimmer A.D."/>
            <person name="Zhu Q."/>
            <person name="Mitros T."/>
            <person name="Hellsten U."/>
            <person name="Loque D."/>
            <person name="Otillar R."/>
            <person name="Salamov A."/>
            <person name="Schmutz J."/>
            <person name="Shapiro H."/>
            <person name="Lindquist E."/>
            <person name="Lucas S."/>
            <person name="Rokhsar D."/>
            <person name="Grigoriev I.V."/>
        </authorList>
    </citation>
    <scope>NUCLEOTIDE SEQUENCE [LARGE SCALE GENOMIC DNA]</scope>
</reference>
<proteinExistence type="predicted"/>
<feature type="signal peptide" evidence="1">
    <location>
        <begin position="1"/>
        <end position="23"/>
    </location>
</feature>
<sequence>MAPSQKLLLALLLSCLLITAAFAAGNEAQRLAKVAGQFKAKNRDFRLQPRPVHTNQCQNICNFAVRKSAANHGWNCLVPIAIWPGWSILTGGKKFSDLPIIDRNSSWFSAITTFMSMRWISEGKRWESMRSLSTSWSPVTYAGAVTSLEDLDLNRNAGLLALLSTYLEAMFHIAMS</sequence>
<evidence type="ECO:0000256" key="1">
    <source>
        <dbReference type="SAM" id="SignalP"/>
    </source>
</evidence>
<dbReference type="Proteomes" id="UP000001514">
    <property type="component" value="Unassembled WGS sequence"/>
</dbReference>
<dbReference type="HOGENOM" id="CLU_1527722_0_0_1"/>
<dbReference type="Gramene" id="EFJ13148">
    <property type="protein sequence ID" value="EFJ13148"/>
    <property type="gene ID" value="SELMODRAFT_424951"/>
</dbReference>
<keyword evidence="1" id="KW-0732">Signal</keyword>
<dbReference type="AlphaFoldDB" id="D8SRI5"/>
<evidence type="ECO:0000313" key="3">
    <source>
        <dbReference type="Proteomes" id="UP000001514"/>
    </source>
</evidence>
<accession>D8SRI5</accession>
<organism evidence="3">
    <name type="scientific">Selaginella moellendorffii</name>
    <name type="common">Spikemoss</name>
    <dbReference type="NCBI Taxonomy" id="88036"/>
    <lineage>
        <taxon>Eukaryota</taxon>
        <taxon>Viridiplantae</taxon>
        <taxon>Streptophyta</taxon>
        <taxon>Embryophyta</taxon>
        <taxon>Tracheophyta</taxon>
        <taxon>Lycopodiopsida</taxon>
        <taxon>Selaginellales</taxon>
        <taxon>Selaginellaceae</taxon>
        <taxon>Selaginella</taxon>
    </lineage>
</organism>